<evidence type="ECO:0000313" key="7">
    <source>
        <dbReference type="EMBL" id="SMO77528.1"/>
    </source>
</evidence>
<feature type="transmembrane region" description="Helical" evidence="6">
    <location>
        <begin position="58"/>
        <end position="87"/>
    </location>
</feature>
<dbReference type="Proteomes" id="UP000317557">
    <property type="component" value="Unassembled WGS sequence"/>
</dbReference>
<feature type="transmembrane region" description="Helical" evidence="6">
    <location>
        <begin position="31"/>
        <end position="52"/>
    </location>
</feature>
<feature type="transmembrane region" description="Helical" evidence="6">
    <location>
        <begin position="177"/>
        <end position="197"/>
    </location>
</feature>
<dbReference type="AlphaFoldDB" id="A0A521E0S8"/>
<protein>
    <submittedName>
        <fullName evidence="7">TIGR00297 family protein</fullName>
    </submittedName>
</protein>
<dbReference type="EMBL" id="FXTP01000010">
    <property type="protein sequence ID" value="SMO77528.1"/>
    <property type="molecule type" value="Genomic_DNA"/>
</dbReference>
<feature type="transmembrane region" description="Helical" evidence="6">
    <location>
        <begin position="203"/>
        <end position="225"/>
    </location>
</feature>
<sequence length="274" mass="29749">MSDRLVNIFFFLALVFVFILNADAEAQVQILLAFCLAGCFAFIAFIFNWLTIDGASAAFIFGTAAYGIGGLTAALVVLGFFVTASVLSKNESHEDIRADKKFRRNGIQVWANGFWFTLWLFIWYLSGYDVFLIASVAAIAAATADTWATEIGANRLNAKTWLITSRKKVQPGTDGGISIWGSLAALGGAILIAFIFWGMQQQMAIHTIGVIAVTGFLGCTIDSYIGARFQHKVYRVLPGGYEGSEIYISNNLINWISAGLASLISLILILITGL</sequence>
<feature type="transmembrane region" description="Helical" evidence="6">
    <location>
        <begin position="131"/>
        <end position="156"/>
    </location>
</feature>
<dbReference type="GO" id="GO:0016020">
    <property type="term" value="C:membrane"/>
    <property type="evidence" value="ECO:0007669"/>
    <property type="project" value="UniProtKB-SubCell"/>
</dbReference>
<keyword evidence="3 6" id="KW-0812">Transmembrane</keyword>
<gene>
    <name evidence="7" type="ORF">SAMN06265219_11031</name>
</gene>
<name>A0A521E0S8_9BACT</name>
<evidence type="ECO:0000256" key="6">
    <source>
        <dbReference type="SAM" id="Phobius"/>
    </source>
</evidence>
<evidence type="ECO:0000256" key="1">
    <source>
        <dbReference type="ARBA" id="ARBA00004141"/>
    </source>
</evidence>
<reference evidence="7 8" key="1">
    <citation type="submission" date="2017-05" db="EMBL/GenBank/DDBJ databases">
        <authorList>
            <person name="Varghese N."/>
            <person name="Submissions S."/>
        </authorList>
    </citation>
    <scope>NUCLEOTIDE SEQUENCE [LARGE SCALE GENOMIC DNA]</scope>
    <source>
        <strain evidence="7 8">DSM 21985</strain>
    </source>
</reference>
<dbReference type="PANTHER" id="PTHR13353">
    <property type="entry name" value="TRANSMEMBRANE PROTEIN 19"/>
    <property type="match status" value="1"/>
</dbReference>
<dbReference type="InterPro" id="IPR002794">
    <property type="entry name" value="DUF92_TMEM19"/>
</dbReference>
<comment type="subcellular location">
    <subcellularLocation>
        <location evidence="1">Membrane</location>
        <topology evidence="1">Multi-pass membrane protein</topology>
    </subcellularLocation>
</comment>
<keyword evidence="8" id="KW-1185">Reference proteome</keyword>
<feature type="transmembrane region" description="Helical" evidence="6">
    <location>
        <begin position="107"/>
        <end position="125"/>
    </location>
</feature>
<evidence type="ECO:0000313" key="8">
    <source>
        <dbReference type="Proteomes" id="UP000317557"/>
    </source>
</evidence>
<dbReference type="Pfam" id="PF01940">
    <property type="entry name" value="DUF92"/>
    <property type="match status" value="1"/>
</dbReference>
<evidence type="ECO:0000256" key="5">
    <source>
        <dbReference type="ARBA" id="ARBA00023136"/>
    </source>
</evidence>
<dbReference type="RefSeq" id="WP_185957279.1">
    <property type="nucleotide sequence ID" value="NZ_FXTP01000010.1"/>
</dbReference>
<feature type="transmembrane region" description="Helical" evidence="6">
    <location>
        <begin position="6"/>
        <end position="24"/>
    </location>
</feature>
<evidence type="ECO:0000256" key="4">
    <source>
        <dbReference type="ARBA" id="ARBA00022989"/>
    </source>
</evidence>
<evidence type="ECO:0000256" key="3">
    <source>
        <dbReference type="ARBA" id="ARBA00022692"/>
    </source>
</evidence>
<accession>A0A521E0S8</accession>
<keyword evidence="5 6" id="KW-0472">Membrane</keyword>
<dbReference type="PANTHER" id="PTHR13353:SF5">
    <property type="entry name" value="TRANSMEMBRANE PROTEIN 19"/>
    <property type="match status" value="1"/>
</dbReference>
<organism evidence="7 8">
    <name type="scientific">Gracilimonas mengyeensis</name>
    <dbReference type="NCBI Taxonomy" id="1302730"/>
    <lineage>
        <taxon>Bacteria</taxon>
        <taxon>Pseudomonadati</taxon>
        <taxon>Balneolota</taxon>
        <taxon>Balneolia</taxon>
        <taxon>Balneolales</taxon>
        <taxon>Balneolaceae</taxon>
        <taxon>Gracilimonas</taxon>
    </lineage>
</organism>
<keyword evidence="4 6" id="KW-1133">Transmembrane helix</keyword>
<comment type="similarity">
    <text evidence="2">Belongs to the TMEM19 family.</text>
</comment>
<evidence type="ECO:0000256" key="2">
    <source>
        <dbReference type="ARBA" id="ARBA00009012"/>
    </source>
</evidence>
<feature type="transmembrane region" description="Helical" evidence="6">
    <location>
        <begin position="252"/>
        <end position="271"/>
    </location>
</feature>
<proteinExistence type="inferred from homology"/>